<accession>A0A0W0VZ70</accession>
<name>A0A0W0VZ70_9GAMM</name>
<evidence type="ECO:0000313" key="1">
    <source>
        <dbReference type="EMBL" id="KTD25461.1"/>
    </source>
</evidence>
<dbReference type="STRING" id="45067.Llan_0207"/>
<comment type="caution">
    <text evidence="1">The sequence shown here is derived from an EMBL/GenBank/DDBJ whole genome shotgun (WGS) entry which is preliminary data.</text>
</comment>
<evidence type="ECO:0000313" key="2">
    <source>
        <dbReference type="Proteomes" id="UP000054869"/>
    </source>
</evidence>
<reference evidence="1 2" key="1">
    <citation type="submission" date="2015-11" db="EMBL/GenBank/DDBJ databases">
        <title>Genomic analysis of 38 Legionella species identifies large and diverse effector repertoires.</title>
        <authorList>
            <person name="Burstein D."/>
            <person name="Amaro F."/>
            <person name="Zusman T."/>
            <person name="Lifshitz Z."/>
            <person name="Cohen O."/>
            <person name="Gilbert J.A."/>
            <person name="Pupko T."/>
            <person name="Shuman H.A."/>
            <person name="Segal G."/>
        </authorList>
    </citation>
    <scope>NUCLEOTIDE SEQUENCE [LARGE SCALE GENOMIC DNA]</scope>
    <source>
        <strain evidence="1 2">ATCC 49751</strain>
    </source>
</reference>
<organism evidence="1 2">
    <name type="scientific">Legionella lansingensis</name>
    <dbReference type="NCBI Taxonomy" id="45067"/>
    <lineage>
        <taxon>Bacteria</taxon>
        <taxon>Pseudomonadati</taxon>
        <taxon>Pseudomonadota</taxon>
        <taxon>Gammaproteobacteria</taxon>
        <taxon>Legionellales</taxon>
        <taxon>Legionellaceae</taxon>
        <taxon>Legionella</taxon>
    </lineage>
</organism>
<dbReference type="PATRIC" id="fig|45067.4.peg.217"/>
<dbReference type="EMBL" id="LNYI01000004">
    <property type="protein sequence ID" value="KTD25461.1"/>
    <property type="molecule type" value="Genomic_DNA"/>
</dbReference>
<protein>
    <submittedName>
        <fullName evidence="1">Uncharacterized protein</fullName>
    </submittedName>
</protein>
<proteinExistence type="predicted"/>
<sequence>MPKIIILTHAPQQTLGDPSAAAKLQQLLVEKLAERYEDLVVEVVVNVSKSDEEPVRNLFGHGMPYELIDGIATSDGQIKLRKAIDKADLIISYPTPHFLVPPVIELFKDSMKPVISLTEYNFDMEFQLLQKKRISIVPGTFFLSSGVSEGNLGIYIEKFSKPAKIHPTDYGKLPSDLMSENKELYFGYFNKLFDSRTGATPSRFIAFAINNSDKKEVDIVLPLQPQGTPNVSSESNVNVLFSTGFIRELEDFNHVLISYFPPEPSPPVYLAYAREGNDLVVKEVSREEFESQKSVADKLIRIINPFPLHKESMRALVEASEPVNLITGDQSLSEALSLLKIVFYQAMPWKKKFYEALITTSQKYAKLQEWFKMVDSKTRPIKSLVEFYKKNKDILHAEAQALLKDFEANKNLSVLFPNYLDNFLQSSPYERFTQFIDHLNRHPEYYSNVKNRTGKGYTLNKGDLINHLIFYLKTATSAEEKNKMLNYFDSNTDFLIKLEDAEKVWFYSDVKSQYPDLRISLPAYNIIKCLETLNPLEEDIFEVNTFSPILKEGKQLQELMISLSNIDFLEFADISKFTPEDKLSILQKLMRYNAFSYSDKKGQEGEEFWLQFLENETDEHVWRETLKLLFTTPCYRSIEDGASFDIYKPNLFSRIKNRSELVNIILNHPTASVILAEELFLTDQPTIAACNVKMNELVLNSFFSMEGTTDTSRSFFRHSPVMQTSSKEKELIGKMLSAEGALQSVIQHFLEEKLANDPREMRRFKENFAEYLPQHLKNFISEENISPSSQV</sequence>
<keyword evidence="2" id="KW-1185">Reference proteome</keyword>
<dbReference type="AlphaFoldDB" id="A0A0W0VZ70"/>
<dbReference type="Proteomes" id="UP000054869">
    <property type="component" value="Unassembled WGS sequence"/>
</dbReference>
<dbReference type="eggNOG" id="ENOG5033NPM">
    <property type="taxonomic scope" value="Bacteria"/>
</dbReference>
<gene>
    <name evidence="1" type="ORF">Llan_0207</name>
</gene>